<sequence length="66" mass="7111">MTACMGVADGEWFRQAAQRRAAVRRYAAYSVALMLAKSAQDQIVALVVAKSPCRGDGPAMRGDLRP</sequence>
<evidence type="ECO:0000313" key="1">
    <source>
        <dbReference type="EMBL" id="ATX64423.1"/>
    </source>
</evidence>
<accession>A0A2K8K958</accession>
<dbReference type="KEGG" id="rbg:BG454_00070"/>
<dbReference type="EMBL" id="CP024899">
    <property type="protein sequence ID" value="ATX64423.1"/>
    <property type="molecule type" value="Genomic_DNA"/>
</dbReference>
<protein>
    <submittedName>
        <fullName evidence="1">Uncharacterized protein</fullName>
    </submittedName>
</protein>
<reference evidence="1 2" key="1">
    <citation type="submission" date="2017-11" db="EMBL/GenBank/DDBJ databases">
        <title>Revised Sequence and Annotation of the Rhodobaca barguzinensis strain alga05 Genome.</title>
        <authorList>
            <person name="Kopejtka K."/>
            <person name="Tomasch J.M."/>
            <person name="Bunk B."/>
            <person name="Koblizek M."/>
        </authorList>
    </citation>
    <scope>NUCLEOTIDE SEQUENCE [LARGE SCALE GENOMIC DNA]</scope>
    <source>
        <strain evidence="2">alga05</strain>
    </source>
</reference>
<keyword evidence="2" id="KW-1185">Reference proteome</keyword>
<proteinExistence type="predicted"/>
<evidence type="ECO:0000313" key="2">
    <source>
        <dbReference type="Proteomes" id="UP000228948"/>
    </source>
</evidence>
<name>A0A2K8K958_9RHOB</name>
<gene>
    <name evidence="1" type="ORF">BG454_00070</name>
</gene>
<dbReference type="Proteomes" id="UP000228948">
    <property type="component" value="Chromosome"/>
</dbReference>
<organism evidence="1 2">
    <name type="scientific">Roseinatronobacter bogoriensis subsp. barguzinensis</name>
    <dbReference type="NCBI Taxonomy" id="441209"/>
    <lineage>
        <taxon>Bacteria</taxon>
        <taxon>Pseudomonadati</taxon>
        <taxon>Pseudomonadota</taxon>
        <taxon>Alphaproteobacteria</taxon>
        <taxon>Rhodobacterales</taxon>
        <taxon>Paracoccaceae</taxon>
        <taxon>Roseinatronobacter</taxon>
    </lineage>
</organism>
<dbReference type="AlphaFoldDB" id="A0A2K8K958"/>